<keyword evidence="4" id="KW-1185">Reference proteome</keyword>
<dbReference type="Proteomes" id="UP000516428">
    <property type="component" value="Chromosome"/>
</dbReference>
<protein>
    <submittedName>
        <fullName evidence="3">Uncharacterized protein</fullName>
    </submittedName>
</protein>
<dbReference type="AlphaFoldDB" id="A0A7H1B1Y1"/>
<feature type="region of interest" description="Disordered" evidence="1">
    <location>
        <begin position="1"/>
        <end position="32"/>
    </location>
</feature>
<organism evidence="3 4">
    <name type="scientific">Streptomyces xanthii</name>
    <dbReference type="NCBI Taxonomy" id="2768069"/>
    <lineage>
        <taxon>Bacteria</taxon>
        <taxon>Bacillati</taxon>
        <taxon>Actinomycetota</taxon>
        <taxon>Actinomycetes</taxon>
        <taxon>Kitasatosporales</taxon>
        <taxon>Streptomycetaceae</taxon>
        <taxon>Streptomyces</taxon>
    </lineage>
</organism>
<keyword evidence="2" id="KW-0812">Transmembrane</keyword>
<feature type="compositionally biased region" description="Basic and acidic residues" evidence="1">
    <location>
        <begin position="1"/>
        <end position="11"/>
    </location>
</feature>
<dbReference type="KEGG" id="sxn:IAG42_03250"/>
<keyword evidence="2" id="KW-0472">Membrane</keyword>
<evidence type="ECO:0000313" key="4">
    <source>
        <dbReference type="Proteomes" id="UP000516428"/>
    </source>
</evidence>
<reference evidence="3 4" key="1">
    <citation type="submission" date="2020-09" db="EMBL/GenBank/DDBJ databases">
        <title>A novel species.</title>
        <authorList>
            <person name="Gao J."/>
        </authorList>
    </citation>
    <scope>NUCLEOTIDE SEQUENCE [LARGE SCALE GENOMIC DNA]</scope>
    <source>
        <strain evidence="3 4">CRXT-Y-14</strain>
    </source>
</reference>
<gene>
    <name evidence="3" type="ORF">IAG42_03250</name>
</gene>
<keyword evidence="2" id="KW-1133">Transmembrane helix</keyword>
<evidence type="ECO:0000256" key="2">
    <source>
        <dbReference type="SAM" id="Phobius"/>
    </source>
</evidence>
<dbReference type="EMBL" id="CP061281">
    <property type="protein sequence ID" value="QNS02736.1"/>
    <property type="molecule type" value="Genomic_DNA"/>
</dbReference>
<evidence type="ECO:0000256" key="1">
    <source>
        <dbReference type="SAM" id="MobiDB-lite"/>
    </source>
</evidence>
<feature type="transmembrane region" description="Helical" evidence="2">
    <location>
        <begin position="38"/>
        <end position="58"/>
    </location>
</feature>
<evidence type="ECO:0000313" key="3">
    <source>
        <dbReference type="EMBL" id="QNS02736.1"/>
    </source>
</evidence>
<proteinExistence type="predicted"/>
<accession>A0A7H1B1Y1</accession>
<dbReference type="RefSeq" id="WP_188335491.1">
    <property type="nucleotide sequence ID" value="NZ_CP061281.1"/>
</dbReference>
<name>A0A7H1B1Y1_9ACTN</name>
<sequence>MVDPGDKEFYHRSPHAWMPEDRPRGGGPTRPVKHRGTLATVLLIAAVILVILVGIALFP</sequence>